<reference evidence="2 3" key="1">
    <citation type="submission" date="2018-07" db="EMBL/GenBank/DDBJ databases">
        <title>Whole Genome Shotgun Sequence of Streptomyces spongiicola strain 531S.</title>
        <authorList>
            <person name="Dohra H."/>
            <person name="Kodani S."/>
        </authorList>
    </citation>
    <scope>NUCLEOTIDE SEQUENCE [LARGE SCALE GENOMIC DNA]</scope>
    <source>
        <strain evidence="2 3">531S</strain>
    </source>
</reference>
<organism evidence="2 3">
    <name type="scientific">Streptomyces spongiicola</name>
    <dbReference type="NCBI Taxonomy" id="1690221"/>
    <lineage>
        <taxon>Bacteria</taxon>
        <taxon>Bacillati</taxon>
        <taxon>Actinomycetota</taxon>
        <taxon>Actinomycetes</taxon>
        <taxon>Kitasatosporales</taxon>
        <taxon>Streptomycetaceae</taxon>
        <taxon>Streptomyces</taxon>
    </lineage>
</organism>
<evidence type="ECO:0000313" key="2">
    <source>
        <dbReference type="EMBL" id="GBQ01281.1"/>
    </source>
</evidence>
<name>A0A388SZK6_9ACTN</name>
<dbReference type="EMBL" id="BGZL01000006">
    <property type="protein sequence ID" value="GBQ01281.1"/>
    <property type="molecule type" value="Genomic_DNA"/>
</dbReference>
<gene>
    <name evidence="2" type="ORF">SSP531S_27140</name>
</gene>
<dbReference type="AlphaFoldDB" id="A0A388SZK6"/>
<accession>A0A388SZK6</accession>
<dbReference type="Proteomes" id="UP000265354">
    <property type="component" value="Unassembled WGS sequence"/>
</dbReference>
<proteinExistence type="predicted"/>
<evidence type="ECO:0000313" key="3">
    <source>
        <dbReference type="Proteomes" id="UP000265354"/>
    </source>
</evidence>
<sequence>MLRGRQGSAAVGGKRRTHPLAPPPEDPRRPVERGPYALVLGRRGPAVGTAAGSGPIARRGGAPLRCGRPFRGLSASLASAPFSLVFGGLPAASAIAAVAAVDTPPRTYRLPHAPAACRLPHAPTA</sequence>
<feature type="region of interest" description="Disordered" evidence="1">
    <location>
        <begin position="1"/>
        <end position="33"/>
    </location>
</feature>
<protein>
    <submittedName>
        <fullName evidence="2">Uncharacterized protein</fullName>
    </submittedName>
</protein>
<evidence type="ECO:0000256" key="1">
    <source>
        <dbReference type="SAM" id="MobiDB-lite"/>
    </source>
</evidence>
<comment type="caution">
    <text evidence="2">The sequence shown here is derived from an EMBL/GenBank/DDBJ whole genome shotgun (WGS) entry which is preliminary data.</text>
</comment>